<protein>
    <recommendedName>
        <fullName evidence="3">Transcriptional regulator</fullName>
    </recommendedName>
</protein>
<evidence type="ECO:0000313" key="2">
    <source>
        <dbReference type="Proteomes" id="UP000475265"/>
    </source>
</evidence>
<sequence length="76" mass="8511">MKLRDYINSLSPEQLEAYAARCSTTANYLGTHIRYATKEPSVKLIRALARESEGNVMLKEVLEHYHITDSGPVSGD</sequence>
<gene>
    <name evidence="1" type="ORF">FX983_03406</name>
</gene>
<reference evidence="1 2" key="1">
    <citation type="submission" date="2019-12" db="EMBL/GenBank/DDBJ databases">
        <title>Endophytic bacteria associated with Panax ginseng seedlings.</title>
        <authorList>
            <person name="Park J.M."/>
            <person name="Shin R."/>
            <person name="Jo S.H."/>
        </authorList>
    </citation>
    <scope>NUCLEOTIDE SEQUENCE [LARGE SCALE GENOMIC DNA]</scope>
    <source>
        <strain evidence="1 2">PgKB32</strain>
    </source>
</reference>
<dbReference type="AlphaFoldDB" id="A0A6L5C354"/>
<dbReference type="EMBL" id="JAAAXX010000001">
    <property type="protein sequence ID" value="KAF2395421.1"/>
    <property type="molecule type" value="Genomic_DNA"/>
</dbReference>
<dbReference type="Proteomes" id="UP000475265">
    <property type="component" value="Unassembled WGS sequence"/>
</dbReference>
<evidence type="ECO:0000313" key="1">
    <source>
        <dbReference type="EMBL" id="KAF2395421.1"/>
    </source>
</evidence>
<dbReference type="RefSeq" id="WP_163910331.1">
    <property type="nucleotide sequence ID" value="NZ_JAAAXX010000001.1"/>
</dbReference>
<evidence type="ECO:0008006" key="3">
    <source>
        <dbReference type="Google" id="ProtNLM"/>
    </source>
</evidence>
<comment type="caution">
    <text evidence="1">The sequence shown here is derived from an EMBL/GenBank/DDBJ whole genome shotgun (WGS) entry which is preliminary data.</text>
</comment>
<name>A0A6L5C354_9PSED</name>
<accession>A0A6L5C354</accession>
<proteinExistence type="predicted"/>
<organism evidence="1 2">
    <name type="scientific">Pseudomonas frederiksbergensis</name>
    <dbReference type="NCBI Taxonomy" id="104087"/>
    <lineage>
        <taxon>Bacteria</taxon>
        <taxon>Pseudomonadati</taxon>
        <taxon>Pseudomonadota</taxon>
        <taxon>Gammaproteobacteria</taxon>
        <taxon>Pseudomonadales</taxon>
        <taxon>Pseudomonadaceae</taxon>
        <taxon>Pseudomonas</taxon>
    </lineage>
</organism>